<evidence type="ECO:0000256" key="6">
    <source>
        <dbReference type="PROSITE-ProRule" id="PRU00175"/>
    </source>
</evidence>
<dbReference type="PANTHER" id="PTHR15710:SF202">
    <property type="entry name" value="RING-TYPE E3 UBIQUITIN TRANSFERASE"/>
    <property type="match status" value="1"/>
</dbReference>
<dbReference type="SUPFAM" id="SSF57850">
    <property type="entry name" value="RING/U-box"/>
    <property type="match status" value="1"/>
</dbReference>
<feature type="compositionally biased region" description="Low complexity" evidence="7">
    <location>
        <begin position="69"/>
        <end position="82"/>
    </location>
</feature>
<dbReference type="CDD" id="cd16667">
    <property type="entry name" value="RING-H2_RNF126-like"/>
    <property type="match status" value="1"/>
</dbReference>
<dbReference type="PANTHER" id="PTHR15710">
    <property type="entry name" value="E3 UBIQUITIN-PROTEIN LIGASE PRAJA"/>
    <property type="match status" value="1"/>
</dbReference>
<dbReference type="AlphaFoldDB" id="A0AAW2PMN9"/>
<protein>
    <recommendedName>
        <fullName evidence="2">RING-type E3 ubiquitin transferase</fullName>
        <ecNumber evidence="2">2.3.2.27</ecNumber>
    </recommendedName>
</protein>
<gene>
    <name evidence="9" type="ORF">Sradi_4089400</name>
</gene>
<accession>A0AAW2PMN9</accession>
<evidence type="ECO:0000256" key="7">
    <source>
        <dbReference type="SAM" id="MobiDB-lite"/>
    </source>
</evidence>
<dbReference type="SMART" id="SM00184">
    <property type="entry name" value="RING"/>
    <property type="match status" value="1"/>
</dbReference>
<evidence type="ECO:0000256" key="3">
    <source>
        <dbReference type="ARBA" id="ARBA00022723"/>
    </source>
</evidence>
<dbReference type="GO" id="GO:0016567">
    <property type="term" value="P:protein ubiquitination"/>
    <property type="evidence" value="ECO:0007669"/>
    <property type="project" value="TreeGrafter"/>
</dbReference>
<comment type="caution">
    <text evidence="9">The sequence shown here is derived from an EMBL/GenBank/DDBJ whole genome shotgun (WGS) entry which is preliminary data.</text>
</comment>
<dbReference type="PROSITE" id="PS50089">
    <property type="entry name" value="ZF_RING_2"/>
    <property type="match status" value="1"/>
</dbReference>
<evidence type="ECO:0000256" key="1">
    <source>
        <dbReference type="ARBA" id="ARBA00000900"/>
    </source>
</evidence>
<dbReference type="Pfam" id="PF13639">
    <property type="entry name" value="zf-RING_2"/>
    <property type="match status" value="1"/>
</dbReference>
<reference evidence="9" key="2">
    <citation type="journal article" date="2024" name="Plant">
        <title>Genomic evolution and insights into agronomic trait innovations of Sesamum species.</title>
        <authorList>
            <person name="Miao H."/>
            <person name="Wang L."/>
            <person name="Qu L."/>
            <person name="Liu H."/>
            <person name="Sun Y."/>
            <person name="Le M."/>
            <person name="Wang Q."/>
            <person name="Wei S."/>
            <person name="Zheng Y."/>
            <person name="Lin W."/>
            <person name="Duan Y."/>
            <person name="Cao H."/>
            <person name="Xiong S."/>
            <person name="Wang X."/>
            <person name="Wei L."/>
            <person name="Li C."/>
            <person name="Ma Q."/>
            <person name="Ju M."/>
            <person name="Zhao R."/>
            <person name="Li G."/>
            <person name="Mu C."/>
            <person name="Tian Q."/>
            <person name="Mei H."/>
            <person name="Zhang T."/>
            <person name="Gao T."/>
            <person name="Zhang H."/>
        </authorList>
    </citation>
    <scope>NUCLEOTIDE SEQUENCE</scope>
    <source>
        <strain evidence="9">G02</strain>
    </source>
</reference>
<comment type="catalytic activity">
    <reaction evidence="1">
        <text>S-ubiquitinyl-[E2 ubiquitin-conjugating enzyme]-L-cysteine + [acceptor protein]-L-lysine = [E2 ubiquitin-conjugating enzyme]-L-cysteine + N(6)-ubiquitinyl-[acceptor protein]-L-lysine.</text>
        <dbReference type="EC" id="2.3.2.27"/>
    </reaction>
</comment>
<feature type="region of interest" description="Disordered" evidence="7">
    <location>
        <begin position="53"/>
        <end position="131"/>
    </location>
</feature>
<proteinExistence type="predicted"/>
<feature type="compositionally biased region" description="Low complexity" evidence="7">
    <location>
        <begin position="102"/>
        <end position="119"/>
    </location>
</feature>
<evidence type="ECO:0000259" key="8">
    <source>
        <dbReference type="PROSITE" id="PS50089"/>
    </source>
</evidence>
<name>A0AAW2PMN9_SESRA</name>
<evidence type="ECO:0000256" key="5">
    <source>
        <dbReference type="ARBA" id="ARBA00022833"/>
    </source>
</evidence>
<evidence type="ECO:0000313" key="9">
    <source>
        <dbReference type="EMBL" id="KAL0356425.1"/>
    </source>
</evidence>
<dbReference type="Gene3D" id="3.30.40.10">
    <property type="entry name" value="Zinc/RING finger domain, C3HC4 (zinc finger)"/>
    <property type="match status" value="1"/>
</dbReference>
<dbReference type="GO" id="GO:0005737">
    <property type="term" value="C:cytoplasm"/>
    <property type="evidence" value="ECO:0007669"/>
    <property type="project" value="TreeGrafter"/>
</dbReference>
<dbReference type="InterPro" id="IPR013083">
    <property type="entry name" value="Znf_RING/FYVE/PHD"/>
</dbReference>
<dbReference type="GO" id="GO:0061630">
    <property type="term" value="F:ubiquitin protein ligase activity"/>
    <property type="evidence" value="ECO:0007669"/>
    <property type="project" value="UniProtKB-EC"/>
</dbReference>
<keyword evidence="3" id="KW-0479">Metal-binding</keyword>
<dbReference type="InterPro" id="IPR001841">
    <property type="entry name" value="Znf_RING"/>
</dbReference>
<feature type="compositionally biased region" description="Gly residues" evidence="7">
    <location>
        <begin position="83"/>
        <end position="101"/>
    </location>
</feature>
<reference evidence="9" key="1">
    <citation type="submission" date="2020-06" db="EMBL/GenBank/DDBJ databases">
        <authorList>
            <person name="Li T."/>
            <person name="Hu X."/>
            <person name="Zhang T."/>
            <person name="Song X."/>
            <person name="Zhang H."/>
            <person name="Dai N."/>
            <person name="Sheng W."/>
            <person name="Hou X."/>
            <person name="Wei L."/>
        </authorList>
    </citation>
    <scope>NUCLEOTIDE SEQUENCE</scope>
    <source>
        <strain evidence="9">G02</strain>
        <tissue evidence="9">Leaf</tissue>
    </source>
</reference>
<keyword evidence="4 6" id="KW-0863">Zinc-finger</keyword>
<organism evidence="9">
    <name type="scientific">Sesamum radiatum</name>
    <name type="common">Black benniseed</name>
    <dbReference type="NCBI Taxonomy" id="300843"/>
    <lineage>
        <taxon>Eukaryota</taxon>
        <taxon>Viridiplantae</taxon>
        <taxon>Streptophyta</taxon>
        <taxon>Embryophyta</taxon>
        <taxon>Tracheophyta</taxon>
        <taxon>Spermatophyta</taxon>
        <taxon>Magnoliopsida</taxon>
        <taxon>eudicotyledons</taxon>
        <taxon>Gunneridae</taxon>
        <taxon>Pentapetalae</taxon>
        <taxon>asterids</taxon>
        <taxon>lamiids</taxon>
        <taxon>Lamiales</taxon>
        <taxon>Pedaliaceae</taxon>
        <taxon>Sesamum</taxon>
    </lineage>
</organism>
<evidence type="ECO:0000256" key="4">
    <source>
        <dbReference type="ARBA" id="ARBA00022771"/>
    </source>
</evidence>
<evidence type="ECO:0000256" key="2">
    <source>
        <dbReference type="ARBA" id="ARBA00012483"/>
    </source>
</evidence>
<dbReference type="EMBL" id="JACGWJ010000017">
    <property type="protein sequence ID" value="KAL0356425.1"/>
    <property type="molecule type" value="Genomic_DNA"/>
</dbReference>
<dbReference type="EC" id="2.3.2.27" evidence="2"/>
<dbReference type="GO" id="GO:0008270">
    <property type="term" value="F:zinc ion binding"/>
    <property type="evidence" value="ECO:0007669"/>
    <property type="project" value="UniProtKB-KW"/>
</dbReference>
<sequence length="131" mass="13951">MLASDSSQCAVCKDSFELNEEAKQMPCKHIYHKDCILPWLELHNSCPVCRYELPTDDPDYENRRTGQINDNSNRNSGNTSSGFGAGGETSSTGEGGAGNNDGGNSNRNNSDSGASNASSGRGGQAREEDLD</sequence>
<keyword evidence="5" id="KW-0862">Zinc</keyword>
<feature type="domain" description="RING-type" evidence="8">
    <location>
        <begin position="9"/>
        <end position="50"/>
    </location>
</feature>